<evidence type="ECO:0000313" key="11">
    <source>
        <dbReference type="Proteomes" id="UP001234581"/>
    </source>
</evidence>
<evidence type="ECO:0000256" key="2">
    <source>
        <dbReference type="ARBA" id="ARBA00022574"/>
    </source>
</evidence>
<accession>A0AAD7UYH1</accession>
<dbReference type="InterPro" id="IPR001680">
    <property type="entry name" value="WD40_rpt"/>
</dbReference>
<feature type="repeat" description="WD" evidence="7">
    <location>
        <begin position="216"/>
        <end position="251"/>
    </location>
</feature>
<evidence type="ECO:0000256" key="8">
    <source>
        <dbReference type="SAM" id="MobiDB-lite"/>
    </source>
</evidence>
<proteinExistence type="predicted"/>
<feature type="repeat" description="WD" evidence="7">
    <location>
        <begin position="260"/>
        <end position="301"/>
    </location>
</feature>
<evidence type="ECO:0000313" key="10">
    <source>
        <dbReference type="EMBL" id="KAJ8655261.1"/>
    </source>
</evidence>
<dbReference type="GO" id="GO:0003723">
    <property type="term" value="F:RNA binding"/>
    <property type="evidence" value="ECO:0007669"/>
    <property type="project" value="TreeGrafter"/>
</dbReference>
<dbReference type="InterPro" id="IPR032028">
    <property type="entry name" value="CSTF1_dimer"/>
</dbReference>
<organism evidence="10 11">
    <name type="scientific">Lichtheimia ornata</name>
    <dbReference type="NCBI Taxonomy" id="688661"/>
    <lineage>
        <taxon>Eukaryota</taxon>
        <taxon>Fungi</taxon>
        <taxon>Fungi incertae sedis</taxon>
        <taxon>Mucoromycota</taxon>
        <taxon>Mucoromycotina</taxon>
        <taxon>Mucoromycetes</taxon>
        <taxon>Mucorales</taxon>
        <taxon>Lichtheimiaceae</taxon>
        <taxon>Lichtheimia</taxon>
    </lineage>
</organism>
<dbReference type="PANTHER" id="PTHR44133">
    <property type="entry name" value="CLEAVAGE STIMULATION FACTOR SUBUNIT 1"/>
    <property type="match status" value="1"/>
</dbReference>
<dbReference type="PROSITE" id="PS50294">
    <property type="entry name" value="WD_REPEATS_REGION"/>
    <property type="match status" value="4"/>
</dbReference>
<dbReference type="InterPro" id="IPR015943">
    <property type="entry name" value="WD40/YVTN_repeat-like_dom_sf"/>
</dbReference>
<dbReference type="InterPro" id="IPR019775">
    <property type="entry name" value="WD40_repeat_CS"/>
</dbReference>
<dbReference type="SUPFAM" id="SSF50978">
    <property type="entry name" value="WD40 repeat-like"/>
    <property type="match status" value="1"/>
</dbReference>
<dbReference type="Gene3D" id="1.20.960.50">
    <property type="entry name" value="Cleavage stimulation factor subunit 1, dimerisation domain"/>
    <property type="match status" value="1"/>
</dbReference>
<dbReference type="GO" id="GO:0031124">
    <property type="term" value="P:mRNA 3'-end processing"/>
    <property type="evidence" value="ECO:0007669"/>
    <property type="project" value="InterPro"/>
</dbReference>
<protein>
    <recommendedName>
        <fullName evidence="6">Cleavage stimulation factor 50 kDa subunit</fullName>
    </recommendedName>
</protein>
<dbReference type="PRINTS" id="PR00320">
    <property type="entry name" value="GPROTEINBRPT"/>
</dbReference>
<dbReference type="Pfam" id="PF16699">
    <property type="entry name" value="CSTF1_dimer"/>
    <property type="match status" value="1"/>
</dbReference>
<dbReference type="CDD" id="cd00200">
    <property type="entry name" value="WD40"/>
    <property type="match status" value="1"/>
</dbReference>
<feature type="repeat" description="WD" evidence="7">
    <location>
        <begin position="120"/>
        <end position="153"/>
    </location>
</feature>
<keyword evidence="11" id="KW-1185">Reference proteome</keyword>
<evidence type="ECO:0000256" key="6">
    <source>
        <dbReference type="ARBA" id="ARBA00029851"/>
    </source>
</evidence>
<dbReference type="PANTHER" id="PTHR44133:SF2">
    <property type="entry name" value="CLEAVAGE STIMULATION FACTOR SUBUNIT 1"/>
    <property type="match status" value="1"/>
</dbReference>
<keyword evidence="5" id="KW-0539">Nucleus</keyword>
<dbReference type="EMBL" id="JARTCD010000051">
    <property type="protein sequence ID" value="KAJ8655261.1"/>
    <property type="molecule type" value="Genomic_DNA"/>
</dbReference>
<gene>
    <name evidence="10" type="ORF">O0I10_009129</name>
</gene>
<dbReference type="InterPro" id="IPR036322">
    <property type="entry name" value="WD40_repeat_dom_sf"/>
</dbReference>
<dbReference type="PROSITE" id="PS50082">
    <property type="entry name" value="WD_REPEATS_2"/>
    <property type="match status" value="5"/>
</dbReference>
<dbReference type="Pfam" id="PF00400">
    <property type="entry name" value="WD40"/>
    <property type="match status" value="5"/>
</dbReference>
<feature type="domain" description="Cleavage stimulation factor subunit 1 dimerisation" evidence="9">
    <location>
        <begin position="15"/>
        <end position="56"/>
    </location>
</feature>
<keyword evidence="3" id="KW-0507">mRNA processing</keyword>
<feature type="region of interest" description="Disordered" evidence="8">
    <location>
        <begin position="60"/>
        <end position="99"/>
    </location>
</feature>
<dbReference type="Proteomes" id="UP001234581">
    <property type="component" value="Unassembled WGS sequence"/>
</dbReference>
<dbReference type="GeneID" id="83216536"/>
<evidence type="ECO:0000256" key="7">
    <source>
        <dbReference type="PROSITE-ProRule" id="PRU00221"/>
    </source>
</evidence>
<evidence type="ECO:0000256" key="1">
    <source>
        <dbReference type="ARBA" id="ARBA00004123"/>
    </source>
</evidence>
<comment type="caution">
    <text evidence="10">The sequence shown here is derived from an EMBL/GenBank/DDBJ whole genome shotgun (WGS) entry which is preliminary data.</text>
</comment>
<comment type="subcellular location">
    <subcellularLocation>
        <location evidence="1">Nucleus</location>
    </subcellularLocation>
</comment>
<reference evidence="10 11" key="1">
    <citation type="submission" date="2023-03" db="EMBL/GenBank/DDBJ databases">
        <title>Genome sequence of Lichtheimia ornata CBS 291.66.</title>
        <authorList>
            <person name="Mohabir J.T."/>
            <person name="Shea T.P."/>
            <person name="Kurbessoian T."/>
            <person name="Berby B."/>
            <person name="Fontaine J."/>
            <person name="Livny J."/>
            <person name="Gnirke A."/>
            <person name="Stajich J.E."/>
            <person name="Cuomo C.A."/>
        </authorList>
    </citation>
    <scope>NUCLEOTIDE SEQUENCE [LARGE SCALE GENOMIC DNA]</scope>
    <source>
        <strain evidence="10">CBS 291.66</strain>
    </source>
</reference>
<sequence>MDAMPNVDETEVLSLIVGQLVAYGYSAVAQSVADTTGATTELTPSNRLLELVQLGKYKLEHDGSEDSEYNPEEEKRDYDMDDNQASNDWNQTTRTSGGFDPDAVQTAAAKVPPDYFQLYYTQHKGPCRTAAFSDDGRFAATGSHDSSLKVLDVYKMKKRTGDVGDKPVIRTLYDHTAPVNDLSFHPNGLVLASCAEDQSVKLFDLMKLGVKRSFRYFQDAHSVNSICFHPSGDYLLAGSDDAAVRIYDVKTLACYTNSTKEMHQGAITQIRYAKSGRVFATSSTDGSVRIWDGVSGQCVRNIENAHNGTAVSSVRMLQNERFVLTAGMDSTMRLWDISNGKTVVEYRGHSQHSQMLQPTVSYNDDFVMIGDEGSTDVFVWDTQKGSLLTRIAGQNNLVRCVAASTTDNGVLTCSDDYRARYYMTGSAEDQ</sequence>
<feature type="repeat" description="WD" evidence="7">
    <location>
        <begin position="304"/>
        <end position="345"/>
    </location>
</feature>
<dbReference type="SMART" id="SM00320">
    <property type="entry name" value="WD40"/>
    <property type="match status" value="7"/>
</dbReference>
<evidence type="ECO:0000259" key="9">
    <source>
        <dbReference type="Pfam" id="PF16699"/>
    </source>
</evidence>
<evidence type="ECO:0000256" key="4">
    <source>
        <dbReference type="ARBA" id="ARBA00022737"/>
    </source>
</evidence>
<dbReference type="InterPro" id="IPR044633">
    <property type="entry name" value="CstF1-like"/>
</dbReference>
<name>A0AAD7UYH1_9FUNG</name>
<dbReference type="RefSeq" id="XP_058340174.1">
    <property type="nucleotide sequence ID" value="XM_058489126.1"/>
</dbReference>
<dbReference type="GO" id="GO:0005848">
    <property type="term" value="C:mRNA cleavage stimulating factor complex"/>
    <property type="evidence" value="ECO:0007669"/>
    <property type="project" value="InterPro"/>
</dbReference>
<dbReference type="AlphaFoldDB" id="A0AAD7UYH1"/>
<dbReference type="Gene3D" id="2.130.10.10">
    <property type="entry name" value="YVTN repeat-like/Quinoprotein amine dehydrogenase"/>
    <property type="match status" value="1"/>
</dbReference>
<evidence type="ECO:0000256" key="3">
    <source>
        <dbReference type="ARBA" id="ARBA00022664"/>
    </source>
</evidence>
<dbReference type="InterPro" id="IPR038184">
    <property type="entry name" value="CSTF1_dimer_sf"/>
</dbReference>
<dbReference type="PROSITE" id="PS00678">
    <property type="entry name" value="WD_REPEATS_1"/>
    <property type="match status" value="1"/>
</dbReference>
<dbReference type="InterPro" id="IPR020472">
    <property type="entry name" value="WD40_PAC1"/>
</dbReference>
<feature type="compositionally biased region" description="Polar residues" evidence="8">
    <location>
        <begin position="83"/>
        <end position="96"/>
    </location>
</feature>
<evidence type="ECO:0000256" key="5">
    <source>
        <dbReference type="ARBA" id="ARBA00023242"/>
    </source>
</evidence>
<keyword evidence="2 7" id="KW-0853">WD repeat</keyword>
<feature type="repeat" description="WD" evidence="7">
    <location>
        <begin position="172"/>
        <end position="205"/>
    </location>
</feature>
<keyword evidence="4" id="KW-0677">Repeat</keyword>